<dbReference type="EMBL" id="AP014809">
    <property type="protein sequence ID" value="BAU89888.1"/>
    <property type="molecule type" value="Genomic_DNA"/>
</dbReference>
<feature type="transmembrane region" description="Helical" evidence="1">
    <location>
        <begin position="54"/>
        <end position="75"/>
    </location>
</feature>
<feature type="transmembrane region" description="Helical" evidence="1">
    <location>
        <begin position="84"/>
        <end position="103"/>
    </location>
</feature>
<protein>
    <recommendedName>
        <fullName evidence="2">DUF1468 domain-containing protein</fullName>
    </recommendedName>
</protein>
<feature type="transmembrane region" description="Helical" evidence="1">
    <location>
        <begin position="141"/>
        <end position="163"/>
    </location>
</feature>
<dbReference type="AlphaFoldDB" id="A0A161JKG9"/>
<dbReference type="InterPro" id="IPR009936">
    <property type="entry name" value="DUF1468"/>
</dbReference>
<evidence type="ECO:0000313" key="3">
    <source>
        <dbReference type="EMBL" id="BAU89888.1"/>
    </source>
</evidence>
<evidence type="ECO:0000313" key="4">
    <source>
        <dbReference type="Proteomes" id="UP000218288"/>
    </source>
</evidence>
<accession>A0A161JKG9</accession>
<keyword evidence="1" id="KW-0812">Transmembrane</keyword>
<feature type="transmembrane region" description="Helical" evidence="1">
    <location>
        <begin position="115"/>
        <end position="134"/>
    </location>
</feature>
<organism evidence="3 4">
    <name type="scientific">Methylorubrum populi</name>
    <dbReference type="NCBI Taxonomy" id="223967"/>
    <lineage>
        <taxon>Bacteria</taxon>
        <taxon>Pseudomonadati</taxon>
        <taxon>Pseudomonadota</taxon>
        <taxon>Alphaproteobacteria</taxon>
        <taxon>Hyphomicrobiales</taxon>
        <taxon>Methylobacteriaceae</taxon>
        <taxon>Methylorubrum</taxon>
    </lineage>
</organism>
<dbReference type="RefSeq" id="WP_096484318.1">
    <property type="nucleotide sequence ID" value="NZ_AP014809.1"/>
</dbReference>
<dbReference type="Proteomes" id="UP000218288">
    <property type="component" value="Chromosome"/>
</dbReference>
<feature type="domain" description="DUF1468" evidence="2">
    <location>
        <begin position="22"/>
        <end position="165"/>
    </location>
</feature>
<keyword evidence="1" id="KW-1133">Transmembrane helix</keyword>
<feature type="transmembrane region" description="Helical" evidence="1">
    <location>
        <begin position="183"/>
        <end position="202"/>
    </location>
</feature>
<evidence type="ECO:0000256" key="1">
    <source>
        <dbReference type="SAM" id="Phobius"/>
    </source>
</evidence>
<name>A0A161JKG9_9HYPH</name>
<proteinExistence type="predicted"/>
<gene>
    <name evidence="3" type="ORF">MPPM_1283</name>
</gene>
<reference evidence="3 4" key="1">
    <citation type="journal article" date="2016" name="Genome Announc.">
        <title>Complete Genome Sequence of Methylobacterium populi P-1M, Isolated from Pink-Pigmented Household Biofilm.</title>
        <authorList>
            <person name="Morohoshi T."/>
            <person name="Ikeda T."/>
        </authorList>
    </citation>
    <scope>NUCLEOTIDE SEQUENCE [LARGE SCALE GENOMIC DNA]</scope>
    <source>
        <strain evidence="3 4">P-1M</strain>
    </source>
</reference>
<feature type="transmembrane region" description="Helical" evidence="1">
    <location>
        <begin position="21"/>
        <end position="39"/>
    </location>
</feature>
<keyword evidence="1" id="KW-0472">Membrane</keyword>
<sequence length="221" mass="22278">MSDRSSGVGSGRALLRLSQNVAAGLGLVLLGVFGVWAAGDLPRGTLGAMGPGMLPHWVAIGVAACGVALAATGFVRGGDGLQAVGLRGPVVVVLAILAFAATIRPTDLGPVTTPGLGLIVAGPLAVILAGYASPEARFRELLILALLLTAGCMLLFGDLLNLPIPLFPAALVEAASGRIPSRLLLRLMAGTLALAGLGLLVLQRRSTRRGGTDVARHSMTA</sequence>
<dbReference type="Pfam" id="PF07331">
    <property type="entry name" value="TctB"/>
    <property type="match status" value="1"/>
</dbReference>
<dbReference type="OrthoDB" id="7914375at2"/>
<evidence type="ECO:0000259" key="2">
    <source>
        <dbReference type="Pfam" id="PF07331"/>
    </source>
</evidence>